<feature type="compositionally biased region" description="Low complexity" evidence="1">
    <location>
        <begin position="40"/>
        <end position="70"/>
    </location>
</feature>
<reference evidence="4" key="1">
    <citation type="journal article" date="2019" name="Int. J. Syst. Evol. Microbiol.">
        <title>The Global Catalogue of Microorganisms (GCM) 10K type strain sequencing project: providing services to taxonomists for standard genome sequencing and annotation.</title>
        <authorList>
            <consortium name="The Broad Institute Genomics Platform"/>
            <consortium name="The Broad Institute Genome Sequencing Center for Infectious Disease"/>
            <person name="Wu L."/>
            <person name="Ma J."/>
        </authorList>
    </citation>
    <scope>NUCLEOTIDE SEQUENCE [LARGE SCALE GENOMIC DNA]</scope>
    <source>
        <strain evidence="4">JCM 3115</strain>
    </source>
</reference>
<accession>A0ABQ2QVF3</accession>
<sequence length="241" mass="24557">MEARDREPQGTRPYADPAASRDRDVVPFRESGAEPPGPGTEPSGPGAPGADPSRPGTPVAPGAVPVSSAADGAGAPTEAPVETSAGTPAGASSAQAPPAPDGERVPLHDRARRELTLLRDRLHEEMALLRERVPEVNGSVACSVDGLPIASDLRGETEQIGALSSAVLALSGRLTAMADKGSFEETLISGSNGYAVFYAAGPTIVLTVLARPGTNLGLLRLEGRKTAARLAAITSCTSTTH</sequence>
<evidence type="ECO:0000256" key="1">
    <source>
        <dbReference type="SAM" id="MobiDB-lite"/>
    </source>
</evidence>
<feature type="compositionally biased region" description="Low complexity" evidence="1">
    <location>
        <begin position="83"/>
        <end position="96"/>
    </location>
</feature>
<comment type="caution">
    <text evidence="3">The sequence shown here is derived from an EMBL/GenBank/DDBJ whole genome shotgun (WGS) entry which is preliminary data.</text>
</comment>
<gene>
    <name evidence="3" type="ORF">GCM10010140_31980</name>
</gene>
<dbReference type="SMART" id="SM00960">
    <property type="entry name" value="Robl_LC7"/>
    <property type="match status" value="1"/>
</dbReference>
<organism evidence="3 4">
    <name type="scientific">Streptosporangium pseudovulgare</name>
    <dbReference type="NCBI Taxonomy" id="35765"/>
    <lineage>
        <taxon>Bacteria</taxon>
        <taxon>Bacillati</taxon>
        <taxon>Actinomycetota</taxon>
        <taxon>Actinomycetes</taxon>
        <taxon>Streptosporangiales</taxon>
        <taxon>Streptosporangiaceae</taxon>
        <taxon>Streptosporangium</taxon>
    </lineage>
</organism>
<dbReference type="SUPFAM" id="SSF103196">
    <property type="entry name" value="Roadblock/LC7 domain"/>
    <property type="match status" value="1"/>
</dbReference>
<dbReference type="Gene3D" id="3.30.450.30">
    <property type="entry name" value="Dynein light chain 2a, cytoplasmic"/>
    <property type="match status" value="1"/>
</dbReference>
<dbReference type="EMBL" id="BMQJ01000007">
    <property type="protein sequence ID" value="GGP99552.1"/>
    <property type="molecule type" value="Genomic_DNA"/>
</dbReference>
<feature type="domain" description="Roadblock/LAMTOR2" evidence="2">
    <location>
        <begin position="123"/>
        <end position="210"/>
    </location>
</feature>
<proteinExistence type="predicted"/>
<dbReference type="RefSeq" id="WP_229811310.1">
    <property type="nucleotide sequence ID" value="NZ_BMQJ01000007.1"/>
</dbReference>
<evidence type="ECO:0000259" key="2">
    <source>
        <dbReference type="SMART" id="SM00960"/>
    </source>
</evidence>
<dbReference type="Pfam" id="PF03259">
    <property type="entry name" value="Robl_LC7"/>
    <property type="match status" value="1"/>
</dbReference>
<keyword evidence="4" id="KW-1185">Reference proteome</keyword>
<protein>
    <recommendedName>
        <fullName evidence="2">Roadblock/LAMTOR2 domain-containing protein</fullName>
    </recommendedName>
</protein>
<dbReference type="Proteomes" id="UP000611554">
    <property type="component" value="Unassembled WGS sequence"/>
</dbReference>
<evidence type="ECO:0000313" key="3">
    <source>
        <dbReference type="EMBL" id="GGP99552.1"/>
    </source>
</evidence>
<dbReference type="InterPro" id="IPR004942">
    <property type="entry name" value="Roadblock/LAMTOR2_dom"/>
</dbReference>
<evidence type="ECO:0000313" key="4">
    <source>
        <dbReference type="Proteomes" id="UP000611554"/>
    </source>
</evidence>
<feature type="region of interest" description="Disordered" evidence="1">
    <location>
        <begin position="1"/>
        <end position="108"/>
    </location>
</feature>
<name>A0ABQ2QVF3_9ACTN</name>